<feature type="region of interest" description="Disordered" evidence="1">
    <location>
        <begin position="1"/>
        <end position="140"/>
    </location>
</feature>
<name>A0ABP0TM41_9BRYO</name>
<reference evidence="2" key="1">
    <citation type="submission" date="2024-02" db="EMBL/GenBank/DDBJ databases">
        <authorList>
            <consortium name="ELIXIR-Norway"/>
            <consortium name="Elixir Norway"/>
        </authorList>
    </citation>
    <scope>NUCLEOTIDE SEQUENCE</scope>
</reference>
<dbReference type="Proteomes" id="UP001497512">
    <property type="component" value="Chromosome 12"/>
</dbReference>
<proteinExistence type="predicted"/>
<dbReference type="EMBL" id="OZ019904">
    <property type="protein sequence ID" value="CAK9199923.1"/>
    <property type="molecule type" value="Genomic_DNA"/>
</dbReference>
<keyword evidence="3" id="KW-1185">Reference proteome</keyword>
<evidence type="ECO:0000256" key="1">
    <source>
        <dbReference type="SAM" id="MobiDB-lite"/>
    </source>
</evidence>
<organism evidence="2 3">
    <name type="scientific">Sphagnum troendelagicum</name>
    <dbReference type="NCBI Taxonomy" id="128251"/>
    <lineage>
        <taxon>Eukaryota</taxon>
        <taxon>Viridiplantae</taxon>
        <taxon>Streptophyta</taxon>
        <taxon>Embryophyta</taxon>
        <taxon>Bryophyta</taxon>
        <taxon>Sphagnophytina</taxon>
        <taxon>Sphagnopsida</taxon>
        <taxon>Sphagnales</taxon>
        <taxon>Sphagnaceae</taxon>
        <taxon>Sphagnum</taxon>
    </lineage>
</organism>
<accession>A0ABP0TM41</accession>
<evidence type="ECO:0000313" key="3">
    <source>
        <dbReference type="Proteomes" id="UP001497512"/>
    </source>
</evidence>
<sequence>MKSWKAVSNADDIQASSKILPSGPGGMQLQPETRSAGYNHIYMNGRRPSIYSNLVPHSHGDGGPSVYKNPPPPPRKTQDRQLFMQSFGDPTNGGPWNPPKTKSGSPKWEVGEEAAAAGDDATKNVSDGDGGGSKWTKRTL</sequence>
<evidence type="ECO:0000313" key="2">
    <source>
        <dbReference type="EMBL" id="CAK9199923.1"/>
    </source>
</evidence>
<gene>
    <name evidence="2" type="ORF">CSSPTR1EN2_LOCUS5179</name>
</gene>
<protein>
    <submittedName>
        <fullName evidence="2">Uncharacterized protein</fullName>
    </submittedName>
</protein>